<accession>A0A8J5IN93</accession>
<comment type="caution">
    <text evidence="1">The sequence shown here is derived from an EMBL/GenBank/DDBJ whole genome shotgun (WGS) entry which is preliminary data.</text>
</comment>
<evidence type="ECO:0000313" key="1">
    <source>
        <dbReference type="EMBL" id="KAG6959735.1"/>
    </source>
</evidence>
<evidence type="ECO:0000313" key="2">
    <source>
        <dbReference type="Proteomes" id="UP000709295"/>
    </source>
</evidence>
<keyword evidence="2" id="KW-1185">Reference proteome</keyword>
<dbReference type="EMBL" id="JAENGY010000599">
    <property type="protein sequence ID" value="KAG6959735.1"/>
    <property type="molecule type" value="Genomic_DNA"/>
</dbReference>
<sequence>MTVEIPFGLHASRFVEQFATRVLSKVDYGERGSADTFLMPTVSNSSLWSWWRNGVFVVKLAELNVLAITKREASLALQWILRHDFEEWTDDKLVDTYLQPLIAEIGALIAQHTRPGETVSSLLDVIDAFSRGISAPDSSAHSSFKRRASFDVVTNAQNSILFFFKRLAPVLVGTIVDVVRILKICFSAVSETGWPSEFWLLGWPLTGLGFLNQHE</sequence>
<protein>
    <submittedName>
        <fullName evidence="1">Uncharacterized protein</fullName>
    </submittedName>
</protein>
<dbReference type="AlphaFoldDB" id="A0A8J5IN93"/>
<name>A0A8J5IN93_9STRA</name>
<gene>
    <name evidence="1" type="ORF">JG688_00009953</name>
</gene>
<organism evidence="1 2">
    <name type="scientific">Phytophthora aleatoria</name>
    <dbReference type="NCBI Taxonomy" id="2496075"/>
    <lineage>
        <taxon>Eukaryota</taxon>
        <taxon>Sar</taxon>
        <taxon>Stramenopiles</taxon>
        <taxon>Oomycota</taxon>
        <taxon>Peronosporomycetes</taxon>
        <taxon>Peronosporales</taxon>
        <taxon>Peronosporaceae</taxon>
        <taxon>Phytophthora</taxon>
    </lineage>
</organism>
<dbReference type="Proteomes" id="UP000709295">
    <property type="component" value="Unassembled WGS sequence"/>
</dbReference>
<reference evidence="1" key="1">
    <citation type="submission" date="2021-01" db="EMBL/GenBank/DDBJ databases">
        <title>Phytophthora aleatoria, a newly-described species from Pinus radiata is distinct from Phytophthora cactorum isolates based on comparative genomics.</title>
        <authorList>
            <person name="Mcdougal R."/>
            <person name="Panda P."/>
            <person name="Williams N."/>
            <person name="Studholme D.J."/>
        </authorList>
    </citation>
    <scope>NUCLEOTIDE SEQUENCE</scope>
    <source>
        <strain evidence="1">NZFS 4037</strain>
    </source>
</reference>
<proteinExistence type="predicted"/>